<protein>
    <recommendedName>
        <fullName evidence="3">DUF4136 domain-containing protein</fullName>
    </recommendedName>
</protein>
<dbReference type="EMBL" id="JBHLWI010000009">
    <property type="protein sequence ID" value="MFC0262062.1"/>
    <property type="molecule type" value="Genomic_DNA"/>
</dbReference>
<accession>A0ABV6FR10</accession>
<evidence type="ECO:0008006" key="3">
    <source>
        <dbReference type="Google" id="ProtNLM"/>
    </source>
</evidence>
<comment type="caution">
    <text evidence="1">The sequence shown here is derived from an EMBL/GenBank/DDBJ whole genome shotgun (WGS) entry which is preliminary data.</text>
</comment>
<evidence type="ECO:0000313" key="2">
    <source>
        <dbReference type="Proteomes" id="UP001589797"/>
    </source>
</evidence>
<dbReference type="RefSeq" id="WP_382386502.1">
    <property type="nucleotide sequence ID" value="NZ_JBHLWI010000009.1"/>
</dbReference>
<dbReference type="Proteomes" id="UP001589797">
    <property type="component" value="Unassembled WGS sequence"/>
</dbReference>
<dbReference type="PROSITE" id="PS51257">
    <property type="entry name" value="PROKAR_LIPOPROTEIN"/>
    <property type="match status" value="1"/>
</dbReference>
<organism evidence="1 2">
    <name type="scientific">Fontibacter flavus</name>
    <dbReference type="NCBI Taxonomy" id="654838"/>
    <lineage>
        <taxon>Bacteria</taxon>
        <taxon>Pseudomonadati</taxon>
        <taxon>Bacteroidota</taxon>
        <taxon>Cytophagia</taxon>
        <taxon>Cytophagales</taxon>
        <taxon>Cyclobacteriaceae</taxon>
        <taxon>Fontibacter</taxon>
    </lineage>
</organism>
<sequence>MKFQLTSIISVGILALFYACSPATKITGSWTSPERSIDGYHNLFIAAIVDNIQARQTVENDFREKLKILNISSEISSEKIKPTIWQKSELDEEQIMEIVSQNGFDGILTMTLIDHQSEERYVPGTMMYNPMIMQGWSWGRRGTFGGYWIYHYPMMATPGYVVEDNKYIIEINLYDAKSELLIWSAQSKTLNPSSLNQFSSEFSTVVLERMLEEGILKQY</sequence>
<name>A0ABV6FR10_9BACT</name>
<proteinExistence type="predicted"/>
<reference evidence="1 2" key="1">
    <citation type="submission" date="2024-09" db="EMBL/GenBank/DDBJ databases">
        <authorList>
            <person name="Sun Q."/>
            <person name="Mori K."/>
        </authorList>
    </citation>
    <scope>NUCLEOTIDE SEQUENCE [LARGE SCALE GENOMIC DNA]</scope>
    <source>
        <strain evidence="1 2">CCM 7650</strain>
    </source>
</reference>
<keyword evidence="2" id="KW-1185">Reference proteome</keyword>
<evidence type="ECO:0000313" key="1">
    <source>
        <dbReference type="EMBL" id="MFC0262062.1"/>
    </source>
</evidence>
<gene>
    <name evidence="1" type="ORF">ACFFIP_05155</name>
</gene>